<reference evidence="2 3" key="1">
    <citation type="submission" date="2016-10" db="EMBL/GenBank/DDBJ databases">
        <authorList>
            <person name="de Groot N.N."/>
        </authorList>
    </citation>
    <scope>NUCLEOTIDE SEQUENCE [LARGE SCALE GENOMIC DNA]</scope>
    <source>
        <strain evidence="2 3">CGMCC 4.5681</strain>
    </source>
</reference>
<organism evidence="2 3">
    <name type="scientific">Nonomuraea maritima</name>
    <dbReference type="NCBI Taxonomy" id="683260"/>
    <lineage>
        <taxon>Bacteria</taxon>
        <taxon>Bacillati</taxon>
        <taxon>Actinomycetota</taxon>
        <taxon>Actinomycetes</taxon>
        <taxon>Streptosporangiales</taxon>
        <taxon>Streptosporangiaceae</taxon>
        <taxon>Nonomuraea</taxon>
    </lineage>
</organism>
<proteinExistence type="predicted"/>
<dbReference type="SUPFAM" id="SSF51126">
    <property type="entry name" value="Pectin lyase-like"/>
    <property type="match status" value="1"/>
</dbReference>
<dbReference type="AlphaFoldDB" id="A0A1G9N000"/>
<dbReference type="EMBL" id="FNFB01000029">
    <property type="protein sequence ID" value="SDL79467.1"/>
    <property type="molecule type" value="Genomic_DNA"/>
</dbReference>
<evidence type="ECO:0008006" key="4">
    <source>
        <dbReference type="Google" id="ProtNLM"/>
    </source>
</evidence>
<protein>
    <recommendedName>
        <fullName evidence="4">Right handed beta helix region</fullName>
    </recommendedName>
</protein>
<dbReference type="OrthoDB" id="505641at2"/>
<dbReference type="Proteomes" id="UP000198683">
    <property type="component" value="Unassembled WGS sequence"/>
</dbReference>
<dbReference type="STRING" id="683260.SAMN05421874_12946"/>
<evidence type="ECO:0000313" key="3">
    <source>
        <dbReference type="Proteomes" id="UP000198683"/>
    </source>
</evidence>
<dbReference type="RefSeq" id="WP_143022315.1">
    <property type="nucleotide sequence ID" value="NZ_FNFB01000029.1"/>
</dbReference>
<feature type="region of interest" description="Disordered" evidence="1">
    <location>
        <begin position="36"/>
        <end position="104"/>
    </location>
</feature>
<feature type="compositionally biased region" description="Low complexity" evidence="1">
    <location>
        <begin position="52"/>
        <end position="70"/>
    </location>
</feature>
<evidence type="ECO:0000256" key="1">
    <source>
        <dbReference type="SAM" id="MobiDB-lite"/>
    </source>
</evidence>
<gene>
    <name evidence="2" type="ORF">SAMN05421874_12946</name>
</gene>
<sequence>MPSPSDRRPRSSVVLRLAVAVAVLSAGVALLSTGTAVVNSSDRSEGSPPRTSLSPAVSSSPSPGVPSPGSEATPSSERACPPPPAYPTPECTGVPPGKQLQKHEGDLVADEDGQVIDGLHITGNLSVEGQGVEIRDSWIEGWVDNSRNGPRGDGSFTITDSTVGRDDRCDAGTGVSESEFTATRVKVVGHGDAFGAGGDNVLIQDSFALLCGEDEWHSDGFQAHEAGRDVVIRHNTFDQRKVPASGVTAPVFISDGSPEATVVDNLLIGGSSTIRVHQGGERWKYVVTGNRVVQDAWLYSPVDSSCAVIETWADNRLVQIDDAYQVTWLGPELPCVDGS</sequence>
<name>A0A1G9N000_9ACTN</name>
<dbReference type="InterPro" id="IPR011050">
    <property type="entry name" value="Pectin_lyase_fold/virulence"/>
</dbReference>
<evidence type="ECO:0000313" key="2">
    <source>
        <dbReference type="EMBL" id="SDL79467.1"/>
    </source>
</evidence>
<keyword evidence="3" id="KW-1185">Reference proteome</keyword>
<accession>A0A1G9N000</accession>